<comment type="caution">
    <text evidence="2">The sequence shown here is derived from an EMBL/GenBank/DDBJ whole genome shotgun (WGS) entry which is preliminary data.</text>
</comment>
<evidence type="ECO:0000313" key="2">
    <source>
        <dbReference type="EMBL" id="MEN2987342.1"/>
    </source>
</evidence>
<accession>A0ABU9YEX9</accession>
<reference evidence="2 3" key="1">
    <citation type="submission" date="2024-03" db="EMBL/GenBank/DDBJ databases">
        <title>High-quality draft genome sequencing of Tistrella sp. BH-R2-4.</title>
        <authorList>
            <person name="Dong C."/>
        </authorList>
    </citation>
    <scope>NUCLEOTIDE SEQUENCE [LARGE SCALE GENOMIC DNA]</scope>
    <source>
        <strain evidence="2 3">BH-R2-4</strain>
    </source>
</reference>
<dbReference type="InterPro" id="IPR018648">
    <property type="entry name" value="DUF2076"/>
</dbReference>
<dbReference type="RefSeq" id="WP_345936761.1">
    <property type="nucleotide sequence ID" value="NZ_JBBKTW010000001.1"/>
</dbReference>
<feature type="compositionally biased region" description="Low complexity" evidence="1">
    <location>
        <begin position="100"/>
        <end position="131"/>
    </location>
</feature>
<feature type="region of interest" description="Disordered" evidence="1">
    <location>
        <begin position="84"/>
        <end position="131"/>
    </location>
</feature>
<dbReference type="EMBL" id="JBBKTW010000001">
    <property type="protein sequence ID" value="MEN2987342.1"/>
    <property type="molecule type" value="Genomic_DNA"/>
</dbReference>
<sequence length="205" mass="21178">MDAQDRKAIDDLFARLGQVEQNAGPRDAEADAVIRQQVSSHPAAPYYMAQTIVVQEHALNAAQQRIQELEHALASRPAGGGFLSSLFGGGNRGPQPAPQPRAAAGYGQQQPGGAAGYQQQHAPWGAQAQQPRRGGGFLAGAAQTAMGVAGGVVLGNMIAGMLSPDEAVAAAPEEPMPDEMDPAADMPADDGGFFGDDFGGDEELF</sequence>
<evidence type="ECO:0000256" key="1">
    <source>
        <dbReference type="SAM" id="MobiDB-lite"/>
    </source>
</evidence>
<protein>
    <submittedName>
        <fullName evidence="2">DUF2076 domain-containing protein</fullName>
    </submittedName>
</protein>
<gene>
    <name evidence="2" type="ORF">WG926_03435</name>
</gene>
<proteinExistence type="predicted"/>
<name>A0ABU9YEX9_9PROT</name>
<feature type="region of interest" description="Disordered" evidence="1">
    <location>
        <begin position="169"/>
        <end position="205"/>
    </location>
</feature>
<evidence type="ECO:0000313" key="3">
    <source>
        <dbReference type="Proteomes" id="UP001413721"/>
    </source>
</evidence>
<keyword evidence="3" id="KW-1185">Reference proteome</keyword>
<dbReference type="Pfam" id="PF09849">
    <property type="entry name" value="DUF2076"/>
    <property type="match status" value="1"/>
</dbReference>
<organism evidence="2 3">
    <name type="scientific">Tistrella arctica</name>
    <dbReference type="NCBI Taxonomy" id="3133430"/>
    <lineage>
        <taxon>Bacteria</taxon>
        <taxon>Pseudomonadati</taxon>
        <taxon>Pseudomonadota</taxon>
        <taxon>Alphaproteobacteria</taxon>
        <taxon>Geminicoccales</taxon>
        <taxon>Geminicoccaceae</taxon>
        <taxon>Tistrella</taxon>
    </lineage>
</organism>
<dbReference type="Proteomes" id="UP001413721">
    <property type="component" value="Unassembled WGS sequence"/>
</dbReference>